<dbReference type="InterPro" id="IPR002469">
    <property type="entry name" value="Peptidase_S9B_N"/>
</dbReference>
<evidence type="ECO:0000313" key="4">
    <source>
        <dbReference type="Proteomes" id="UP000567795"/>
    </source>
</evidence>
<name>A0A853A2I1_9ACTN</name>
<dbReference type="GO" id="GO:0008236">
    <property type="term" value="F:serine-type peptidase activity"/>
    <property type="evidence" value="ECO:0007669"/>
    <property type="project" value="InterPro"/>
</dbReference>
<dbReference type="Pfam" id="PF00326">
    <property type="entry name" value="Peptidase_S9"/>
    <property type="match status" value="1"/>
</dbReference>
<dbReference type="InterPro" id="IPR050278">
    <property type="entry name" value="Serine_Prot_S9B/DPPIV"/>
</dbReference>
<gene>
    <name evidence="3" type="ORF">FHU37_001665</name>
</gene>
<proteinExistence type="predicted"/>
<dbReference type="RefSeq" id="WP_179813579.1">
    <property type="nucleotide sequence ID" value="NZ_JACBZD010000001.1"/>
</dbReference>
<dbReference type="GO" id="GO:0008239">
    <property type="term" value="F:dipeptidyl-peptidase activity"/>
    <property type="evidence" value="ECO:0007669"/>
    <property type="project" value="UniProtKB-EC"/>
</dbReference>
<feature type="domain" description="Peptidase S9 prolyl oligopeptidase catalytic" evidence="1">
    <location>
        <begin position="493"/>
        <end position="689"/>
    </location>
</feature>
<dbReference type="GO" id="GO:0006508">
    <property type="term" value="P:proteolysis"/>
    <property type="evidence" value="ECO:0007669"/>
    <property type="project" value="InterPro"/>
</dbReference>
<protein>
    <submittedName>
        <fullName evidence="3">Dipeptidyl-peptidase-4</fullName>
        <ecNumber evidence="3">3.4.14.5</ecNumber>
    </submittedName>
</protein>
<dbReference type="SUPFAM" id="SSF82171">
    <property type="entry name" value="DPP6 N-terminal domain-like"/>
    <property type="match status" value="1"/>
</dbReference>
<keyword evidence="3" id="KW-0378">Hydrolase</keyword>
<dbReference type="Gene3D" id="3.40.50.1820">
    <property type="entry name" value="alpha/beta hydrolase"/>
    <property type="match status" value="1"/>
</dbReference>
<dbReference type="InterPro" id="IPR001375">
    <property type="entry name" value="Peptidase_S9_cat"/>
</dbReference>
<accession>A0A853A2I1</accession>
<dbReference type="Pfam" id="PF00930">
    <property type="entry name" value="DPPIV_N"/>
    <property type="match status" value="1"/>
</dbReference>
<dbReference type="EMBL" id="JACBZD010000001">
    <property type="protein sequence ID" value="NYI04722.1"/>
    <property type="molecule type" value="Genomic_DNA"/>
</dbReference>
<evidence type="ECO:0000313" key="3">
    <source>
        <dbReference type="EMBL" id="NYI04722.1"/>
    </source>
</evidence>
<dbReference type="InterPro" id="IPR029058">
    <property type="entry name" value="AB_hydrolase_fold"/>
</dbReference>
<evidence type="ECO:0000259" key="1">
    <source>
        <dbReference type="Pfam" id="PF00326"/>
    </source>
</evidence>
<evidence type="ECO:0000259" key="2">
    <source>
        <dbReference type="Pfam" id="PF00930"/>
    </source>
</evidence>
<dbReference type="PANTHER" id="PTHR11731">
    <property type="entry name" value="PROTEASE FAMILY S9B,C DIPEPTIDYL-PEPTIDASE IV-RELATED"/>
    <property type="match status" value="1"/>
</dbReference>
<comment type="caution">
    <text evidence="3">The sequence shown here is derived from an EMBL/GenBank/DDBJ whole genome shotgun (WGS) entry which is preliminary data.</text>
</comment>
<sequence length="690" mass="74906">MKQPTTDVPNLPRQLARTRRFSLGTPRQFTVSTDGRRVLFLRTGGGTDPVGRLWLYQDGAERLLVAPPSSGDDLPAAERARRERARESSAGIVAYAADPALRTVAYALGGQLWAVRTDEGAPFRVPTAGPVVDPRPCPDGRRIAYVTGGALHVVTLDGEDRALAVPEGPDVGYGLTDHVSAESMGRMRGHWWAPDGRALLAARVDTARVGRWYLSDPTDPTAPPREVRYPAAGTANADVSLHLFSLDGDRTEVRWDREDFEYLPAAGWDAHGPWLAVQSRDQRTVRTLAVDPATGRTRLLHEQRDPAWVELVPGTPRRTAAGALVVTRDEEDTRRLVVDGEAVTPVGLQVREVLGTDGESVLFTGGDEPTETHVWSWAPERGHTRISTEPGVHTAVAAGGTVVLVGRVAERDAVTVWRDGATVGQIASLAEPPVVTPRPAFCRLGERELRASLYLPSWHEPGGGPLPVLLDPYGGQHRQVATRALGWWSCLSQWFAEQGFAVLVTDGRGSPGRGPAWEKAIRGDILSPALDDQVDALHAAAEHCGDLDLERVAIRGWSFGGFLAAGAVLRRPDVFHAAVAGAPTADQRLYDTHWKERYLGHPDEEPENYDRCSLVADAPLLRRPLLLVHGMADDNVVVAHTLRLSAALLAAGRPHQVLPVPGASHMVTREDVAEQLLHVQLDFLRTALGR</sequence>
<dbReference type="SUPFAM" id="SSF53474">
    <property type="entry name" value="alpha/beta-Hydrolases"/>
    <property type="match status" value="1"/>
</dbReference>
<dbReference type="AlphaFoldDB" id="A0A853A2I1"/>
<dbReference type="PANTHER" id="PTHR11731:SF193">
    <property type="entry name" value="DIPEPTIDYL PEPTIDASE 9"/>
    <property type="match status" value="1"/>
</dbReference>
<dbReference type="EC" id="3.4.14.5" evidence="3"/>
<dbReference type="Gene3D" id="2.140.10.30">
    <property type="entry name" value="Dipeptidylpeptidase IV, N-terminal domain"/>
    <property type="match status" value="1"/>
</dbReference>
<keyword evidence="4" id="KW-1185">Reference proteome</keyword>
<feature type="domain" description="Dipeptidylpeptidase IV N-terminal" evidence="2">
    <location>
        <begin position="117"/>
        <end position="393"/>
    </location>
</feature>
<dbReference type="Proteomes" id="UP000567795">
    <property type="component" value="Unassembled WGS sequence"/>
</dbReference>
<organism evidence="3 4">
    <name type="scientific">Allostreptomyces psammosilenae</name>
    <dbReference type="NCBI Taxonomy" id="1892865"/>
    <lineage>
        <taxon>Bacteria</taxon>
        <taxon>Bacillati</taxon>
        <taxon>Actinomycetota</taxon>
        <taxon>Actinomycetes</taxon>
        <taxon>Kitasatosporales</taxon>
        <taxon>Streptomycetaceae</taxon>
        <taxon>Allostreptomyces</taxon>
    </lineage>
</organism>
<reference evidence="3 4" key="1">
    <citation type="submission" date="2020-07" db="EMBL/GenBank/DDBJ databases">
        <title>Sequencing the genomes of 1000 actinobacteria strains.</title>
        <authorList>
            <person name="Klenk H.-P."/>
        </authorList>
    </citation>
    <scope>NUCLEOTIDE SEQUENCE [LARGE SCALE GENOMIC DNA]</scope>
    <source>
        <strain evidence="3 4">DSM 42178</strain>
    </source>
</reference>